<proteinExistence type="predicted"/>
<dbReference type="Proteomes" id="UP000188929">
    <property type="component" value="Unassembled WGS sequence"/>
</dbReference>
<dbReference type="NCBIfam" id="TIGR02678">
    <property type="entry name" value="TIGR02678 family protein"/>
    <property type="match status" value="1"/>
</dbReference>
<dbReference type="STRING" id="1834516.BL253_09440"/>
<reference evidence="2" key="1">
    <citation type="submission" date="2016-10" db="EMBL/GenBank/DDBJ databases">
        <title>Frankia sp. NRRL B-16386 Genome sequencing.</title>
        <authorList>
            <person name="Ghodhbane-Gtari F."/>
            <person name="Swanson E."/>
            <person name="Gueddou A."/>
            <person name="Hezbri K."/>
            <person name="Ktari K."/>
            <person name="Nouioui I."/>
            <person name="Morris K."/>
            <person name="Simpson S."/>
            <person name="Abebe-Akele F."/>
            <person name="Thomas K."/>
            <person name="Gtari M."/>
            <person name="Tisa L.S."/>
        </authorList>
    </citation>
    <scope>NUCLEOTIDE SEQUENCE [LARGE SCALE GENOMIC DNA]</scope>
    <source>
        <strain evidence="2">NRRL B-16386</strain>
    </source>
</reference>
<protein>
    <submittedName>
        <fullName evidence="1">TIGR02678 family protein</fullName>
    </submittedName>
</protein>
<evidence type="ECO:0000313" key="1">
    <source>
        <dbReference type="EMBL" id="ONH31449.1"/>
    </source>
</evidence>
<dbReference type="Pfam" id="PF09661">
    <property type="entry name" value="DUF2398"/>
    <property type="match status" value="1"/>
</dbReference>
<dbReference type="OrthoDB" id="188354at2"/>
<dbReference type="AlphaFoldDB" id="A0A1V2IEX2"/>
<keyword evidence="2" id="KW-1185">Reference proteome</keyword>
<evidence type="ECO:0000313" key="2">
    <source>
        <dbReference type="Proteomes" id="UP000188929"/>
    </source>
</evidence>
<name>A0A1V2IEX2_9ACTN</name>
<gene>
    <name evidence="1" type="ORF">BL253_09440</name>
</gene>
<dbReference type="InterPro" id="IPR013494">
    <property type="entry name" value="CHP02678"/>
</dbReference>
<comment type="caution">
    <text evidence="1">The sequence shown here is derived from an EMBL/GenBank/DDBJ whole genome shotgun (WGS) entry which is preliminary data.</text>
</comment>
<organism evidence="1 2">
    <name type="scientific">Pseudofrankia asymbiotica</name>
    <dbReference type="NCBI Taxonomy" id="1834516"/>
    <lineage>
        <taxon>Bacteria</taxon>
        <taxon>Bacillati</taxon>
        <taxon>Actinomycetota</taxon>
        <taxon>Actinomycetes</taxon>
        <taxon>Frankiales</taxon>
        <taxon>Frankiaceae</taxon>
        <taxon>Pseudofrankia</taxon>
    </lineage>
</organism>
<dbReference type="RefSeq" id="WP_076815570.1">
    <property type="nucleotide sequence ID" value="NZ_MOMC01000016.1"/>
</dbReference>
<dbReference type="EMBL" id="MOMC01000016">
    <property type="protein sequence ID" value="ONH31449.1"/>
    <property type="molecule type" value="Genomic_DNA"/>
</dbReference>
<sequence>MTADALAEETRSARRKALRALLSRPLRAAGADDEELRLIRRHAAELRAWLAAETGWRLIVDSDSARLFKAVAATGDDTYPARDARSRAPFGRRRYVLLCLALSVLEAADAQITLGRLAEGVLVAASDPALTDAGIVFTLGRRDERSDLVAVVRLLLSLGVLRRVAGDEEAYLAANGDVLYDVRRRVLATMLTGARGPSTVEAADFETRLTDLTTEPVPDTEDLRNRALRQRLTRRLLDEPVVYYDELTDEERAYLASQRPFITRRIEDATGLVAEVRAEGIAMVDPEDELTDVRMPEQRTDGHVTLLVAEYLAERLAADPTIPRPVPLSRLRQHVREQAAAHVSYWRKGVTDPGAEQELLDTALGKLRALRLVADVPVEPGGAPAVVARPAIARYAIDAPTIRDRDAHRGDRRKGKGIRR</sequence>
<accession>A0A1V2IEX2</accession>